<evidence type="ECO:0000256" key="2">
    <source>
        <dbReference type="SAM" id="Phobius"/>
    </source>
</evidence>
<dbReference type="InterPro" id="IPR029063">
    <property type="entry name" value="SAM-dependent_MTases_sf"/>
</dbReference>
<evidence type="ECO:0000256" key="1">
    <source>
        <dbReference type="ARBA" id="ARBA00007430"/>
    </source>
</evidence>
<dbReference type="Gene3D" id="3.40.50.720">
    <property type="entry name" value="NAD(P)-binding Rossmann-like Domain"/>
    <property type="match status" value="2"/>
</dbReference>
<dbReference type="InterPro" id="IPR051203">
    <property type="entry name" value="Polysaccharide_Synthase-Rel"/>
</dbReference>
<dbReference type="EMBL" id="JAGGKS010000001">
    <property type="protein sequence ID" value="MBP1924271.1"/>
    <property type="molecule type" value="Genomic_DNA"/>
</dbReference>
<keyword evidence="2" id="KW-0812">Transmembrane</keyword>
<dbReference type="SUPFAM" id="SSF53335">
    <property type="entry name" value="S-adenosyl-L-methionine-dependent methyltransferases"/>
    <property type="match status" value="1"/>
</dbReference>
<dbReference type="Proteomes" id="UP001519342">
    <property type="component" value="Unassembled WGS sequence"/>
</dbReference>
<feature type="transmembrane region" description="Helical" evidence="2">
    <location>
        <begin position="18"/>
        <end position="41"/>
    </location>
</feature>
<evidence type="ECO:0000313" key="5">
    <source>
        <dbReference type="Proteomes" id="UP001519342"/>
    </source>
</evidence>
<reference evidence="4 5" key="1">
    <citation type="submission" date="2021-03" db="EMBL/GenBank/DDBJ databases">
        <title>Genomic Encyclopedia of Type Strains, Phase IV (KMG-IV): sequencing the most valuable type-strain genomes for metagenomic binning, comparative biology and taxonomic classification.</title>
        <authorList>
            <person name="Goeker M."/>
        </authorList>
    </citation>
    <scope>NUCLEOTIDE SEQUENCE [LARGE SCALE GENOMIC DNA]</scope>
    <source>
        <strain evidence="4 5">DSM 24004</strain>
    </source>
</reference>
<name>A0ABS4G9B3_9FIRM</name>
<comment type="similarity">
    <text evidence="1">Belongs to the polysaccharide synthase family.</text>
</comment>
<dbReference type="RefSeq" id="WP_209510048.1">
    <property type="nucleotide sequence ID" value="NZ_JAGGKS010000001.1"/>
</dbReference>
<proteinExistence type="inferred from homology"/>
<feature type="domain" description="Polysaccharide biosynthesis protein CapD-like" evidence="3">
    <location>
        <begin position="291"/>
        <end position="574"/>
    </location>
</feature>
<dbReference type="CDD" id="cd05237">
    <property type="entry name" value="UDP_invert_4-6DH_SDR_e"/>
    <property type="match status" value="1"/>
</dbReference>
<feature type="transmembrane region" description="Helical" evidence="2">
    <location>
        <begin position="109"/>
        <end position="130"/>
    </location>
</feature>
<dbReference type="Pfam" id="PF02719">
    <property type="entry name" value="Polysacc_synt_2"/>
    <property type="match status" value="1"/>
</dbReference>
<dbReference type="PANTHER" id="PTHR43318">
    <property type="entry name" value="UDP-N-ACETYLGLUCOSAMINE 4,6-DEHYDRATASE"/>
    <property type="match status" value="1"/>
</dbReference>
<dbReference type="Pfam" id="PF13727">
    <property type="entry name" value="CoA_binding_3"/>
    <property type="match status" value="1"/>
</dbReference>
<dbReference type="InterPro" id="IPR003869">
    <property type="entry name" value="Polysac_CapD-like"/>
</dbReference>
<protein>
    <submittedName>
        <fullName evidence="4">FlaA1/EpsC-like NDP-sugar epimerase</fullName>
    </submittedName>
</protein>
<evidence type="ECO:0000313" key="4">
    <source>
        <dbReference type="EMBL" id="MBP1924271.1"/>
    </source>
</evidence>
<keyword evidence="2" id="KW-0472">Membrane</keyword>
<accession>A0ABS4G9B3</accession>
<gene>
    <name evidence="4" type="ORF">J2Z76_000124</name>
</gene>
<keyword evidence="5" id="KW-1185">Reference proteome</keyword>
<comment type="caution">
    <text evidence="4">The sequence shown here is derived from an EMBL/GenBank/DDBJ whole genome shotgun (WGS) entry which is preliminary data.</text>
</comment>
<dbReference type="InterPro" id="IPR036291">
    <property type="entry name" value="NAD(P)-bd_dom_sf"/>
</dbReference>
<organism evidence="4 5">
    <name type="scientific">Sedimentibacter acidaminivorans</name>
    <dbReference type="NCBI Taxonomy" id="913099"/>
    <lineage>
        <taxon>Bacteria</taxon>
        <taxon>Bacillati</taxon>
        <taxon>Bacillota</taxon>
        <taxon>Tissierellia</taxon>
        <taxon>Sedimentibacter</taxon>
    </lineage>
</organism>
<evidence type="ECO:0000259" key="3">
    <source>
        <dbReference type="Pfam" id="PF02719"/>
    </source>
</evidence>
<keyword evidence="2" id="KW-1133">Transmembrane helix</keyword>
<dbReference type="SUPFAM" id="SSF51735">
    <property type="entry name" value="NAD(P)-binding Rossmann-fold domains"/>
    <property type="match status" value="1"/>
</dbReference>
<dbReference type="PANTHER" id="PTHR43318:SF1">
    <property type="entry name" value="POLYSACCHARIDE BIOSYNTHESIS PROTEIN EPSC-RELATED"/>
    <property type="match status" value="1"/>
</dbReference>
<sequence>MSNIYNNIYKILNKYRKYILVLIDTFIAIISYLSPHIISGIHPDKIQWFENTWPIYIAVYMGTFVVMGVYKNIWRYAGIQDIFKCLQASVTANIIFLIITKSFNIFVRYYVYIVAFILTSFCTMAIRVVYRALLIIGDKNTKKLSHYTNIMIVGGGQATVAILNEINRNNPNNYRIKCIVDDDKIKIGRNINSVPVVSQTEDIPAIVKKYDIEEIILSIPSLDKDNKKRILDICADTKCKLKILPEVYSLLTNNNNILDKLRDVQVEDLLGREPISLDCTLTKEYIQGKTVLVTGGGGSIGSELCRQISSYEPKKLIILDIYENNAYNIQQELIRTYSGKLDMEVEMASVRDKNKLDKLFSHRDIDIIFHAAAHKHVPLMEKNPEEAIKNNVIGTCNVAQVAHEYNVEKFVLISTDKAVNPTSVMGATKRIAEMIIQSYNIHSKTDYVAVRFGNVLGSNGSVIPLFKEQIKEGGPVTVTHEEITRYFMTIPEAVQLVIRASTMANGGEIFVLDMGEPVKIKDLAYNLIKLSGLEPEVDIDIQYTGLRPGEKLYEELLISKDKNQIKTNIDKIFIERPTEFDEHELFELIKELEQAAHRVDIDRIILLIEKLVPTYKRTINTNCKESSEFA</sequence>
<feature type="transmembrane region" description="Helical" evidence="2">
    <location>
        <begin position="53"/>
        <end position="70"/>
    </location>
</feature>